<dbReference type="GO" id="GO:0005525">
    <property type="term" value="F:GTP binding"/>
    <property type="evidence" value="ECO:0007669"/>
    <property type="project" value="UniProtKB-KW"/>
</dbReference>
<dbReference type="AlphaFoldDB" id="A0A9P6E7N5"/>
<dbReference type="CDD" id="cd00154">
    <property type="entry name" value="Rab"/>
    <property type="match status" value="1"/>
</dbReference>
<organism evidence="4 5">
    <name type="scientific">Crepidotus variabilis</name>
    <dbReference type="NCBI Taxonomy" id="179855"/>
    <lineage>
        <taxon>Eukaryota</taxon>
        <taxon>Fungi</taxon>
        <taxon>Dikarya</taxon>
        <taxon>Basidiomycota</taxon>
        <taxon>Agaricomycotina</taxon>
        <taxon>Agaricomycetes</taxon>
        <taxon>Agaricomycetidae</taxon>
        <taxon>Agaricales</taxon>
        <taxon>Agaricineae</taxon>
        <taxon>Crepidotaceae</taxon>
        <taxon>Crepidotus</taxon>
    </lineage>
</organism>
<proteinExistence type="predicted"/>
<dbReference type="SUPFAM" id="SSF52540">
    <property type="entry name" value="P-loop containing nucleoside triphosphate hydrolases"/>
    <property type="match status" value="1"/>
</dbReference>
<dbReference type="InterPro" id="IPR050227">
    <property type="entry name" value="Rab"/>
</dbReference>
<dbReference type="NCBIfam" id="TIGR00231">
    <property type="entry name" value="small_GTP"/>
    <property type="match status" value="1"/>
</dbReference>
<dbReference type="PROSITE" id="PS51419">
    <property type="entry name" value="RAB"/>
    <property type="match status" value="1"/>
</dbReference>
<dbReference type="GO" id="GO:0003924">
    <property type="term" value="F:GTPase activity"/>
    <property type="evidence" value="ECO:0007669"/>
    <property type="project" value="InterPro"/>
</dbReference>
<evidence type="ECO:0000256" key="1">
    <source>
        <dbReference type="ARBA" id="ARBA00022741"/>
    </source>
</evidence>
<comment type="caution">
    <text evidence="4">The sequence shown here is derived from an EMBL/GenBank/DDBJ whole genome shotgun (WGS) entry which is preliminary data.</text>
</comment>
<evidence type="ECO:0000256" key="3">
    <source>
        <dbReference type="ARBA" id="ARBA00023288"/>
    </source>
</evidence>
<evidence type="ECO:0000313" key="5">
    <source>
        <dbReference type="Proteomes" id="UP000807306"/>
    </source>
</evidence>
<dbReference type="EMBL" id="MU157903">
    <property type="protein sequence ID" value="KAF9524171.1"/>
    <property type="molecule type" value="Genomic_DNA"/>
</dbReference>
<evidence type="ECO:0000313" key="4">
    <source>
        <dbReference type="EMBL" id="KAF9524171.1"/>
    </source>
</evidence>
<evidence type="ECO:0000256" key="2">
    <source>
        <dbReference type="ARBA" id="ARBA00023134"/>
    </source>
</evidence>
<dbReference type="PROSITE" id="PS51421">
    <property type="entry name" value="RAS"/>
    <property type="match status" value="1"/>
</dbReference>
<dbReference type="SMART" id="SM00173">
    <property type="entry name" value="RAS"/>
    <property type="match status" value="1"/>
</dbReference>
<sequence length="187" mass="21392">MSTTGLHDPFKIVLVGDSNVGKSSFMSRYLNDTHDPAIPATIGATFGKQTVNLDGQRVSLQIWDTSGLERFRSLTPQYLRSAHLVIVVYEVTRQQSFDHVKLWFREIERYAPQDVLKLLVGNKADMVNQRGVAYIVAEEYAKQSNIPFFETSARDGAEVERVFLTAAKLLQERYVPLMRYPLWSYQD</sequence>
<dbReference type="Gene3D" id="3.40.50.300">
    <property type="entry name" value="P-loop containing nucleotide triphosphate hydrolases"/>
    <property type="match status" value="1"/>
</dbReference>
<name>A0A9P6E7N5_9AGAR</name>
<dbReference type="Proteomes" id="UP000807306">
    <property type="component" value="Unassembled WGS sequence"/>
</dbReference>
<dbReference type="InterPro" id="IPR001806">
    <property type="entry name" value="Small_GTPase"/>
</dbReference>
<dbReference type="PRINTS" id="PR00449">
    <property type="entry name" value="RASTRNSFRMNG"/>
</dbReference>
<reference evidence="4" key="1">
    <citation type="submission" date="2020-11" db="EMBL/GenBank/DDBJ databases">
        <authorList>
            <consortium name="DOE Joint Genome Institute"/>
            <person name="Ahrendt S."/>
            <person name="Riley R."/>
            <person name="Andreopoulos W."/>
            <person name="Labutti K."/>
            <person name="Pangilinan J."/>
            <person name="Ruiz-Duenas F.J."/>
            <person name="Barrasa J.M."/>
            <person name="Sanchez-Garcia M."/>
            <person name="Camarero S."/>
            <person name="Miyauchi S."/>
            <person name="Serrano A."/>
            <person name="Linde D."/>
            <person name="Babiker R."/>
            <person name="Drula E."/>
            <person name="Ayuso-Fernandez I."/>
            <person name="Pacheco R."/>
            <person name="Padilla G."/>
            <person name="Ferreira P."/>
            <person name="Barriuso J."/>
            <person name="Kellner H."/>
            <person name="Castanera R."/>
            <person name="Alfaro M."/>
            <person name="Ramirez L."/>
            <person name="Pisabarro A.G."/>
            <person name="Kuo A."/>
            <person name="Tritt A."/>
            <person name="Lipzen A."/>
            <person name="He G."/>
            <person name="Yan M."/>
            <person name="Ng V."/>
            <person name="Cullen D."/>
            <person name="Martin F."/>
            <person name="Rosso M.-N."/>
            <person name="Henrissat B."/>
            <person name="Hibbett D."/>
            <person name="Martinez A.T."/>
            <person name="Grigoriev I.V."/>
        </authorList>
    </citation>
    <scope>NUCLEOTIDE SEQUENCE</scope>
    <source>
        <strain evidence="4">CBS 506.95</strain>
    </source>
</reference>
<protein>
    <submittedName>
        <fullName evidence="4">Ras-related protein rab-1A</fullName>
    </submittedName>
</protein>
<dbReference type="SMART" id="SM00174">
    <property type="entry name" value="RHO"/>
    <property type="match status" value="1"/>
</dbReference>
<keyword evidence="1" id="KW-0547">Nucleotide-binding</keyword>
<dbReference type="InterPro" id="IPR027417">
    <property type="entry name" value="P-loop_NTPase"/>
</dbReference>
<dbReference type="FunFam" id="3.40.50.300:FF:001129">
    <property type="entry name" value="ras-related protein Rab-44 isoform X2"/>
    <property type="match status" value="1"/>
</dbReference>
<keyword evidence="3" id="KW-0449">Lipoprotein</keyword>
<dbReference type="PANTHER" id="PTHR47977">
    <property type="entry name" value="RAS-RELATED PROTEIN RAB"/>
    <property type="match status" value="1"/>
</dbReference>
<keyword evidence="5" id="KW-1185">Reference proteome</keyword>
<gene>
    <name evidence="4" type="ORF">CPB83DRAFT_774290</name>
</gene>
<keyword evidence="2" id="KW-0342">GTP-binding</keyword>
<dbReference type="Pfam" id="PF00071">
    <property type="entry name" value="Ras"/>
    <property type="match status" value="1"/>
</dbReference>
<dbReference type="OrthoDB" id="48625at2759"/>
<dbReference type="InterPro" id="IPR005225">
    <property type="entry name" value="Small_GTP-bd"/>
</dbReference>
<accession>A0A9P6E7N5</accession>
<dbReference type="SMART" id="SM00175">
    <property type="entry name" value="RAB"/>
    <property type="match status" value="1"/>
</dbReference>